<feature type="transmembrane region" description="Helical" evidence="6">
    <location>
        <begin position="403"/>
        <end position="422"/>
    </location>
</feature>
<feature type="transmembrane region" description="Helical" evidence="6">
    <location>
        <begin position="35"/>
        <end position="53"/>
    </location>
</feature>
<dbReference type="EMBL" id="CP071517">
    <property type="protein sequence ID" value="QSX76020.1"/>
    <property type="molecule type" value="Genomic_DNA"/>
</dbReference>
<dbReference type="InterPro" id="IPR051533">
    <property type="entry name" value="WaaL-like"/>
</dbReference>
<evidence type="ECO:0000256" key="4">
    <source>
        <dbReference type="ARBA" id="ARBA00023136"/>
    </source>
</evidence>
<feature type="transmembrane region" description="Helical" evidence="6">
    <location>
        <begin position="165"/>
        <end position="184"/>
    </location>
</feature>
<feature type="transmembrane region" description="Helical" evidence="6">
    <location>
        <begin position="60"/>
        <end position="82"/>
    </location>
</feature>
<feature type="transmembrane region" description="Helical" evidence="6">
    <location>
        <begin position="434"/>
        <end position="453"/>
    </location>
</feature>
<accession>A0ABX7RDD5</accession>
<dbReference type="GO" id="GO:0016874">
    <property type="term" value="F:ligase activity"/>
    <property type="evidence" value="ECO:0007669"/>
    <property type="project" value="UniProtKB-KW"/>
</dbReference>
<feature type="transmembrane region" description="Helical" evidence="6">
    <location>
        <begin position="12"/>
        <end position="29"/>
    </location>
</feature>
<dbReference type="RefSeq" id="WP_200605383.1">
    <property type="nucleotide sequence ID" value="NZ_CP071517.1"/>
</dbReference>
<dbReference type="InterPro" id="IPR007016">
    <property type="entry name" value="O-antigen_ligase-rel_domated"/>
</dbReference>
<keyword evidence="2 6" id="KW-0812">Transmembrane</keyword>
<dbReference type="Proteomes" id="UP000663400">
    <property type="component" value="Chromosome"/>
</dbReference>
<feature type="compositionally biased region" description="Low complexity" evidence="5">
    <location>
        <begin position="313"/>
        <end position="326"/>
    </location>
</feature>
<evidence type="ECO:0000256" key="2">
    <source>
        <dbReference type="ARBA" id="ARBA00022692"/>
    </source>
</evidence>
<feature type="transmembrane region" description="Helical" evidence="6">
    <location>
        <begin position="249"/>
        <end position="266"/>
    </location>
</feature>
<feature type="transmembrane region" description="Helical" evidence="6">
    <location>
        <begin position="126"/>
        <end position="145"/>
    </location>
</feature>
<feature type="transmembrane region" description="Helical" evidence="6">
    <location>
        <begin position="220"/>
        <end position="237"/>
    </location>
</feature>
<protein>
    <submittedName>
        <fullName evidence="8">O-antigen ligase family protein</fullName>
    </submittedName>
</protein>
<dbReference type="Pfam" id="PF04932">
    <property type="entry name" value="Wzy_C"/>
    <property type="match status" value="1"/>
</dbReference>
<evidence type="ECO:0000256" key="3">
    <source>
        <dbReference type="ARBA" id="ARBA00022989"/>
    </source>
</evidence>
<evidence type="ECO:0000259" key="7">
    <source>
        <dbReference type="Pfam" id="PF04932"/>
    </source>
</evidence>
<evidence type="ECO:0000256" key="5">
    <source>
        <dbReference type="SAM" id="MobiDB-lite"/>
    </source>
</evidence>
<feature type="transmembrane region" description="Helical" evidence="6">
    <location>
        <begin position="102"/>
        <end position="119"/>
    </location>
</feature>
<feature type="domain" description="O-antigen ligase-related" evidence="7">
    <location>
        <begin position="206"/>
        <end position="416"/>
    </location>
</feature>
<organism evidence="8 9">
    <name type="scientific">Lysobacter arenosi</name>
    <dbReference type="NCBI Taxonomy" id="2795387"/>
    <lineage>
        <taxon>Bacteria</taxon>
        <taxon>Pseudomonadati</taxon>
        <taxon>Pseudomonadota</taxon>
        <taxon>Gammaproteobacteria</taxon>
        <taxon>Lysobacterales</taxon>
        <taxon>Lysobacteraceae</taxon>
        <taxon>Lysobacter</taxon>
    </lineage>
</organism>
<proteinExistence type="predicted"/>
<reference evidence="8 9" key="1">
    <citation type="submission" date="2021-02" db="EMBL/GenBank/DDBJ databases">
        <title>Lysobacter arenosi sp. nov., isolated from soil of gangwondo yeongwol, south Korea.</title>
        <authorList>
            <person name="Kim K.R."/>
            <person name="Kim K.H."/>
            <person name="Jeon C.O."/>
        </authorList>
    </citation>
    <scope>NUCLEOTIDE SEQUENCE [LARGE SCALE GENOMIC DNA]</scope>
    <source>
        <strain evidence="8 9">R7</strain>
    </source>
</reference>
<evidence type="ECO:0000256" key="1">
    <source>
        <dbReference type="ARBA" id="ARBA00004141"/>
    </source>
</evidence>
<feature type="region of interest" description="Disordered" evidence="5">
    <location>
        <begin position="295"/>
        <end position="340"/>
    </location>
</feature>
<dbReference type="PANTHER" id="PTHR37422:SF13">
    <property type="entry name" value="LIPOPOLYSACCHARIDE BIOSYNTHESIS PROTEIN PA4999-RELATED"/>
    <property type="match status" value="1"/>
</dbReference>
<feature type="transmembrane region" description="Helical" evidence="6">
    <location>
        <begin position="196"/>
        <end position="214"/>
    </location>
</feature>
<evidence type="ECO:0000313" key="9">
    <source>
        <dbReference type="Proteomes" id="UP000663400"/>
    </source>
</evidence>
<sequence>MRPLIEVDVTPRLLRVALCSLGFLAFFAMTDFDLYMRPEFGAGMALVAMFFAGRTPWRELAALPVVRLLGGFIAFLIVHSFYATWVVPQISYADQLSTAAKLVRLGVFACVVGWWLSVCPRAIPGLLGLMVLGLLVAVLYHMPWHALPAIWEGQMRPRFGIPENLSGQLAAVGGWLALCLLIGIWRDHPRGRRRNWLLAVGLAAYAGSFCVLLFSQSRGAWLAFLSATPLAILGYWLTRRPRGMRTLPWQPIVLGALISVLLVLGARDIFAIRFAGAERILPAAEQAAELVAPADPARAAEPPRINHGPSKGSAAASPPRVAAPSAPTGPTSGAEGTSTLDTAIPGNKAIGIRVRLYELGVQKFKERPLLGWGLDSTPALITSAHLDLAGERHVHLHNSYLDALVGMGLVGSLLLLTLFVLVVRELVLAWRSGIISTASFWALAGCVGIVLVANAFDSLLWRFEYARAPLELLFGCCIAYALIRRRDATA</sequence>
<dbReference type="PANTHER" id="PTHR37422">
    <property type="entry name" value="TEICHURONIC ACID BIOSYNTHESIS PROTEIN TUAE"/>
    <property type="match status" value="1"/>
</dbReference>
<evidence type="ECO:0000256" key="6">
    <source>
        <dbReference type="SAM" id="Phobius"/>
    </source>
</evidence>
<keyword evidence="9" id="KW-1185">Reference proteome</keyword>
<evidence type="ECO:0000313" key="8">
    <source>
        <dbReference type="EMBL" id="QSX76020.1"/>
    </source>
</evidence>
<keyword evidence="3 6" id="KW-1133">Transmembrane helix</keyword>
<feature type="transmembrane region" description="Helical" evidence="6">
    <location>
        <begin position="465"/>
        <end position="483"/>
    </location>
</feature>
<keyword evidence="4 6" id="KW-0472">Membrane</keyword>
<name>A0ABX7RDD5_9GAMM</name>
<gene>
    <name evidence="8" type="ORF">HIV01_005840</name>
</gene>
<feature type="compositionally biased region" description="Polar residues" evidence="5">
    <location>
        <begin position="328"/>
        <end position="340"/>
    </location>
</feature>
<keyword evidence="8" id="KW-0436">Ligase</keyword>
<comment type="subcellular location">
    <subcellularLocation>
        <location evidence="1">Membrane</location>
        <topology evidence="1">Multi-pass membrane protein</topology>
    </subcellularLocation>
</comment>